<protein>
    <submittedName>
        <fullName evidence="1">Uncharacterized protein</fullName>
    </submittedName>
</protein>
<gene>
    <name evidence="1" type="ORF">IAD23_07360</name>
</gene>
<dbReference type="AlphaFoldDB" id="A0A9D1SPM8"/>
<organism evidence="1 2">
    <name type="scientific">Candidatus Scybalenecus merdavium</name>
    <dbReference type="NCBI Taxonomy" id="2840939"/>
    <lineage>
        <taxon>Bacteria</taxon>
        <taxon>Bacillati</taxon>
        <taxon>Bacillota</taxon>
        <taxon>Clostridia</taxon>
        <taxon>Eubacteriales</taxon>
        <taxon>Oscillospiraceae</taxon>
        <taxon>Oscillospiraceae incertae sedis</taxon>
        <taxon>Candidatus Scybalenecus</taxon>
    </lineage>
</organism>
<reference evidence="1" key="1">
    <citation type="submission" date="2020-10" db="EMBL/GenBank/DDBJ databases">
        <authorList>
            <person name="Gilroy R."/>
        </authorList>
    </citation>
    <scope>NUCLEOTIDE SEQUENCE</scope>
    <source>
        <strain evidence="1">CHK176-6737</strain>
    </source>
</reference>
<accession>A0A9D1SPM8</accession>
<evidence type="ECO:0000313" key="2">
    <source>
        <dbReference type="Proteomes" id="UP000824125"/>
    </source>
</evidence>
<name>A0A9D1SPM8_9FIRM</name>
<dbReference type="EMBL" id="DVNM01000042">
    <property type="protein sequence ID" value="HIU69755.1"/>
    <property type="molecule type" value="Genomic_DNA"/>
</dbReference>
<sequence length="117" mass="12421">MDKKQVLDILLQMSGLTEEEAAAYDKITDLACARTAARLHDGADAADARALSYAAALAYYMICLCEDAKNDFASFTAGDISITNSTARAEAAKQLLQSAEKSCAGMFCTDAFAFMGV</sequence>
<dbReference type="Proteomes" id="UP000824125">
    <property type="component" value="Unassembled WGS sequence"/>
</dbReference>
<proteinExistence type="predicted"/>
<reference evidence="1" key="2">
    <citation type="journal article" date="2021" name="PeerJ">
        <title>Extensive microbial diversity within the chicken gut microbiome revealed by metagenomics and culture.</title>
        <authorList>
            <person name="Gilroy R."/>
            <person name="Ravi A."/>
            <person name="Getino M."/>
            <person name="Pursley I."/>
            <person name="Horton D.L."/>
            <person name="Alikhan N.F."/>
            <person name="Baker D."/>
            <person name="Gharbi K."/>
            <person name="Hall N."/>
            <person name="Watson M."/>
            <person name="Adriaenssens E.M."/>
            <person name="Foster-Nyarko E."/>
            <person name="Jarju S."/>
            <person name="Secka A."/>
            <person name="Antonio M."/>
            <person name="Oren A."/>
            <person name="Chaudhuri R.R."/>
            <person name="La Ragione R."/>
            <person name="Hildebrand F."/>
            <person name="Pallen M.J."/>
        </authorList>
    </citation>
    <scope>NUCLEOTIDE SEQUENCE</scope>
    <source>
        <strain evidence="1">CHK176-6737</strain>
    </source>
</reference>
<evidence type="ECO:0000313" key="1">
    <source>
        <dbReference type="EMBL" id="HIU69755.1"/>
    </source>
</evidence>
<comment type="caution">
    <text evidence="1">The sequence shown here is derived from an EMBL/GenBank/DDBJ whole genome shotgun (WGS) entry which is preliminary data.</text>
</comment>